<keyword evidence="2" id="KW-1185">Reference proteome</keyword>
<dbReference type="EMBL" id="BTRK01000005">
    <property type="protein sequence ID" value="GMR51140.1"/>
    <property type="molecule type" value="Genomic_DNA"/>
</dbReference>
<name>A0AAN5CV94_9BILA</name>
<reference evidence="2" key="1">
    <citation type="submission" date="2022-10" db="EMBL/GenBank/DDBJ databases">
        <title>Genome assembly of Pristionchus species.</title>
        <authorList>
            <person name="Yoshida K."/>
            <person name="Sommer R.J."/>
        </authorList>
    </citation>
    <scope>NUCLEOTIDE SEQUENCE [LARGE SCALE GENOMIC DNA]</scope>
    <source>
        <strain evidence="2">RS5460</strain>
    </source>
</reference>
<organism evidence="1 2">
    <name type="scientific">Pristionchus mayeri</name>
    <dbReference type="NCBI Taxonomy" id="1317129"/>
    <lineage>
        <taxon>Eukaryota</taxon>
        <taxon>Metazoa</taxon>
        <taxon>Ecdysozoa</taxon>
        <taxon>Nematoda</taxon>
        <taxon>Chromadorea</taxon>
        <taxon>Rhabditida</taxon>
        <taxon>Rhabditina</taxon>
        <taxon>Diplogasteromorpha</taxon>
        <taxon>Diplogasteroidea</taxon>
        <taxon>Neodiplogasteridae</taxon>
        <taxon>Pristionchus</taxon>
    </lineage>
</organism>
<dbReference type="AlphaFoldDB" id="A0AAN5CV94"/>
<dbReference type="Proteomes" id="UP001328107">
    <property type="component" value="Unassembled WGS sequence"/>
</dbReference>
<accession>A0AAN5CV94</accession>
<evidence type="ECO:0000313" key="2">
    <source>
        <dbReference type="Proteomes" id="UP001328107"/>
    </source>
</evidence>
<evidence type="ECO:0000313" key="1">
    <source>
        <dbReference type="EMBL" id="GMR51140.1"/>
    </source>
</evidence>
<protein>
    <submittedName>
        <fullName evidence="1">Uncharacterized protein</fullName>
    </submittedName>
</protein>
<gene>
    <name evidence="1" type="ORF">PMAYCL1PPCAC_21335</name>
</gene>
<feature type="non-terminal residue" evidence="1">
    <location>
        <position position="1"/>
    </location>
</feature>
<comment type="caution">
    <text evidence="1">The sequence shown here is derived from an EMBL/GenBank/DDBJ whole genome shotgun (WGS) entry which is preliminary data.</text>
</comment>
<sequence length="99" mass="11064">LRELKDAFSRENFAVHAVVTRVALDDMNNATKVVHANVSVMYGFPIPGVYWDPKLYNNVTLINFDSPRLPLLEGCYKTLRSNVTDQASAITFNGTVISM</sequence>
<feature type="non-terminal residue" evidence="1">
    <location>
        <position position="99"/>
    </location>
</feature>
<proteinExistence type="predicted"/>